<dbReference type="RefSeq" id="WP_188892861.1">
    <property type="nucleotide sequence ID" value="NZ_BMHY01000021.1"/>
</dbReference>
<dbReference type="Proteomes" id="UP000600247">
    <property type="component" value="Unassembled WGS sequence"/>
</dbReference>
<dbReference type="AlphaFoldDB" id="A0A917MB93"/>
<keyword evidence="2" id="KW-1185">Reference proteome</keyword>
<accession>A0A917MB93</accession>
<dbReference type="EMBL" id="BMHY01000021">
    <property type="protein sequence ID" value="GGG89072.1"/>
    <property type="molecule type" value="Genomic_DNA"/>
</dbReference>
<evidence type="ECO:0000313" key="2">
    <source>
        <dbReference type="Proteomes" id="UP000600247"/>
    </source>
</evidence>
<name>A0A917MB93_9BACL</name>
<gene>
    <name evidence="1" type="ORF">GCM10010918_54690</name>
</gene>
<organism evidence="1 2">
    <name type="scientific">Paenibacillus radicis</name>
    <name type="common">ex Gao et al. 2016</name>
    <dbReference type="NCBI Taxonomy" id="1737354"/>
    <lineage>
        <taxon>Bacteria</taxon>
        <taxon>Bacillati</taxon>
        <taxon>Bacillota</taxon>
        <taxon>Bacilli</taxon>
        <taxon>Bacillales</taxon>
        <taxon>Paenibacillaceae</taxon>
        <taxon>Paenibacillus</taxon>
    </lineage>
</organism>
<reference evidence="1 2" key="1">
    <citation type="journal article" date="2014" name="Int. J. Syst. Evol. Microbiol.">
        <title>Complete genome sequence of Corynebacterium casei LMG S-19264T (=DSM 44701T), isolated from a smear-ripened cheese.</title>
        <authorList>
            <consortium name="US DOE Joint Genome Institute (JGI-PGF)"/>
            <person name="Walter F."/>
            <person name="Albersmeier A."/>
            <person name="Kalinowski J."/>
            <person name="Ruckert C."/>
        </authorList>
    </citation>
    <scope>NUCLEOTIDE SEQUENCE [LARGE SCALE GENOMIC DNA]</scope>
    <source>
        <strain evidence="1 2">CGMCC 1.15286</strain>
    </source>
</reference>
<proteinExistence type="predicted"/>
<sequence length="53" mass="5727">MTDPVAALYEPFDDAALITTVRHALPKSAIYNFNKKEAASVLTGQVFAAMKKA</sequence>
<comment type="caution">
    <text evidence="1">The sequence shown here is derived from an EMBL/GenBank/DDBJ whole genome shotgun (WGS) entry which is preliminary data.</text>
</comment>
<evidence type="ECO:0000313" key="1">
    <source>
        <dbReference type="EMBL" id="GGG89072.1"/>
    </source>
</evidence>
<protein>
    <submittedName>
        <fullName evidence="1">Uncharacterized protein</fullName>
    </submittedName>
</protein>